<keyword evidence="2" id="KW-1185">Reference proteome</keyword>
<sequence length="127" mass="14509">MNIREQVKTIEDACRLRGVEYSDITPWPEPKNDFQKAVNNFAHSVIVIEALNEGKVPDYDNGEPKFELWWDMRGQAAGGSGFSFGGVLYLYSDSFVGARLVFIEEENAEYFSTQFPHLFEGFMVVKK</sequence>
<organism evidence="1 2">
    <name type="scientific">Dyadobacter helix</name>
    <dbReference type="NCBI Taxonomy" id="2822344"/>
    <lineage>
        <taxon>Bacteria</taxon>
        <taxon>Pseudomonadati</taxon>
        <taxon>Bacteroidota</taxon>
        <taxon>Cytophagia</taxon>
        <taxon>Cytophagales</taxon>
        <taxon>Spirosomataceae</taxon>
        <taxon>Dyadobacter</taxon>
    </lineage>
</organism>
<dbReference type="Proteomes" id="UP000680038">
    <property type="component" value="Unassembled WGS sequence"/>
</dbReference>
<comment type="caution">
    <text evidence="1">The sequence shown here is derived from an EMBL/GenBank/DDBJ whole genome shotgun (WGS) entry which is preliminary data.</text>
</comment>
<reference evidence="1" key="1">
    <citation type="submission" date="2021-04" db="EMBL/GenBank/DDBJ databases">
        <authorList>
            <person name="Rodrigo-Torres L."/>
            <person name="Arahal R. D."/>
            <person name="Lucena T."/>
        </authorList>
    </citation>
    <scope>NUCLEOTIDE SEQUENCE</scope>
    <source>
        <strain evidence="1">CECT 9275</strain>
    </source>
</reference>
<dbReference type="RefSeq" id="WP_215239318.1">
    <property type="nucleotide sequence ID" value="NZ_CAJRAF010000002.1"/>
</dbReference>
<accession>A0A916NC14</accession>
<protein>
    <submittedName>
        <fullName evidence="1">Uncharacterized protein</fullName>
    </submittedName>
</protein>
<evidence type="ECO:0000313" key="2">
    <source>
        <dbReference type="Proteomes" id="UP000680038"/>
    </source>
</evidence>
<gene>
    <name evidence="1" type="ORF">DYBT9275_02737</name>
</gene>
<proteinExistence type="predicted"/>
<evidence type="ECO:0000313" key="1">
    <source>
        <dbReference type="EMBL" id="CAG5001764.1"/>
    </source>
</evidence>
<dbReference type="AlphaFoldDB" id="A0A916NC14"/>
<name>A0A916NC14_9BACT</name>
<dbReference type="EMBL" id="CAJRAF010000002">
    <property type="protein sequence ID" value="CAG5001764.1"/>
    <property type="molecule type" value="Genomic_DNA"/>
</dbReference>